<accession>A0A846XR62</accession>
<evidence type="ECO:0000313" key="5">
    <source>
        <dbReference type="EMBL" id="NKY36114.1"/>
    </source>
</evidence>
<evidence type="ECO:0000256" key="4">
    <source>
        <dbReference type="ARBA" id="ARBA00023186"/>
    </source>
</evidence>
<proteinExistence type="inferred from homology"/>
<dbReference type="Pfam" id="PF14011">
    <property type="entry name" value="ESX-1_EspG"/>
    <property type="match status" value="1"/>
</dbReference>
<evidence type="ECO:0000313" key="6">
    <source>
        <dbReference type="Proteomes" id="UP000565715"/>
    </source>
</evidence>
<keyword evidence="3" id="KW-0963">Cytoplasm</keyword>
<evidence type="ECO:0000256" key="3">
    <source>
        <dbReference type="ARBA" id="ARBA00022490"/>
    </source>
</evidence>
<keyword evidence="4" id="KW-0143">Chaperone</keyword>
<dbReference type="InterPro" id="IPR025734">
    <property type="entry name" value="EspG"/>
</dbReference>
<keyword evidence="6" id="KW-1185">Reference proteome</keyword>
<comment type="caution">
    <text evidence="5">The sequence shown here is derived from an EMBL/GenBank/DDBJ whole genome shotgun (WGS) entry which is preliminary data.</text>
</comment>
<sequence>MEWVFTPDEFSYIWQTETGLDRRPHPIDLAPRATAATESERSALELEHRFPPNGDPDLTGTLRFLARTDVTRVTVFGDDFDGSGHRGDPVLAVAVGFGNWGALVRAQNEAITLIACHARTVGKHLVSTLGPARAGRLPAMREPRAAVLCPEQGPGAADAAEIRARRLREALHRPIDARGFFTITIAPENPMSPPPIHRTWLDFTGDGRYLLAAGADLSLAPFGDSGLAAELTRLARLR</sequence>
<evidence type="ECO:0000256" key="1">
    <source>
        <dbReference type="ARBA" id="ARBA00004496"/>
    </source>
</evidence>
<evidence type="ECO:0000256" key="2">
    <source>
        <dbReference type="ARBA" id="ARBA00006411"/>
    </source>
</evidence>
<comment type="similarity">
    <text evidence="2">Belongs to the EspG family.</text>
</comment>
<name>A0A846XR62_9NOCA</name>
<dbReference type="AlphaFoldDB" id="A0A846XR62"/>
<dbReference type="RefSeq" id="WP_068045212.1">
    <property type="nucleotide sequence ID" value="NZ_JAAXOO010000006.1"/>
</dbReference>
<organism evidence="5 6">
    <name type="scientific">Nocardia speluncae</name>
    <dbReference type="NCBI Taxonomy" id="419477"/>
    <lineage>
        <taxon>Bacteria</taxon>
        <taxon>Bacillati</taxon>
        <taxon>Actinomycetota</taxon>
        <taxon>Actinomycetes</taxon>
        <taxon>Mycobacteriales</taxon>
        <taxon>Nocardiaceae</taxon>
        <taxon>Nocardia</taxon>
    </lineage>
</organism>
<dbReference type="Proteomes" id="UP000565715">
    <property type="component" value="Unassembled WGS sequence"/>
</dbReference>
<protein>
    <submittedName>
        <fullName evidence="5">ESX secretion-associated protein EspG</fullName>
    </submittedName>
</protein>
<dbReference type="EMBL" id="JAAXOO010000006">
    <property type="protein sequence ID" value="NKY36114.1"/>
    <property type="molecule type" value="Genomic_DNA"/>
</dbReference>
<reference evidence="5 6" key="1">
    <citation type="submission" date="2020-04" db="EMBL/GenBank/DDBJ databases">
        <title>MicrobeNet Type strains.</title>
        <authorList>
            <person name="Nicholson A.C."/>
        </authorList>
    </citation>
    <scope>NUCLEOTIDE SEQUENCE [LARGE SCALE GENOMIC DNA]</scope>
    <source>
        <strain evidence="5 6">DSM 45078</strain>
    </source>
</reference>
<comment type="subcellular location">
    <subcellularLocation>
        <location evidence="1">Cytoplasm</location>
    </subcellularLocation>
</comment>
<gene>
    <name evidence="5" type="ORF">HGA13_24010</name>
</gene>